<accession>A0A9Q1K4U5</accession>
<evidence type="ECO:0000256" key="6">
    <source>
        <dbReference type="ARBA" id="ARBA00023125"/>
    </source>
</evidence>
<dbReference type="Gene3D" id="3.40.50.410">
    <property type="entry name" value="von Willebrand factor, type A domain"/>
    <property type="match status" value="2"/>
</dbReference>
<evidence type="ECO:0000259" key="11">
    <source>
        <dbReference type="PROSITE" id="PS50089"/>
    </source>
</evidence>
<evidence type="ECO:0000313" key="12">
    <source>
        <dbReference type="EMBL" id="KAJ8436446.1"/>
    </source>
</evidence>
<gene>
    <name evidence="12" type="ORF">Cgig2_030958</name>
</gene>
<dbReference type="PANTHER" id="PTHR10579">
    <property type="entry name" value="CALCIUM-ACTIVATED CHLORIDE CHANNEL REGULATOR"/>
    <property type="match status" value="1"/>
</dbReference>
<evidence type="ECO:0000256" key="2">
    <source>
        <dbReference type="ARBA" id="ARBA00022553"/>
    </source>
</evidence>
<name>A0A9Q1K4U5_9CARY</name>
<dbReference type="PROSITE" id="PS00115">
    <property type="entry name" value="RNA_POL_II_REPEAT"/>
    <property type="match status" value="1"/>
</dbReference>
<evidence type="ECO:0000313" key="13">
    <source>
        <dbReference type="Proteomes" id="UP001153076"/>
    </source>
</evidence>
<dbReference type="InterPro" id="IPR002035">
    <property type="entry name" value="VWF_A"/>
</dbReference>
<evidence type="ECO:0000256" key="9">
    <source>
        <dbReference type="PROSITE-ProRule" id="PRU00175"/>
    </source>
</evidence>
<dbReference type="AlphaFoldDB" id="A0A9Q1K4U5"/>
<sequence>MVGLMQEICGICKESMKAGGRRAMLTAECSHRFHFHCIASSSIHRGNLSCPTCQSTWTNFPFQAPPHSTPAIFADDEPLPALDPTPPLQQLDGITLKAMPEVPALSRSENSDSFPVLVSIRAPSLSEASDKPGLRAPLDLVAVLDVSDSMTGHKIELLKQAVGFVVDNLGPSDHSGREETMQAVSSLKAVGVTNIIAGLKTAVQVLEGRRQKNPVACIMLLSDGHDTESPNCIQSLHSLPPCIRRNLSEDNPTSVSKPESKSEPEPVPVHTFGFGFDHDATALHAVAEGSGGTFNFIQSIEVIQDAFAQCIGGLLSVVAQVVVIRFRTGSSGVHIQSIPSGRYRNMMITEEGERQQGVIFVEDVYAEEEKQFLVYVSVPKENQNPTTLLVDVECSNKKPISNETMVCETQKVEIRRPQTEVLTEADRKVFVEVDRERNRMSVTDGIARAQAMAERGDLDQARTLLREVRAQLSASASAKAGDALCNWLEGELRDMQEMMVSRADYEFGGRAYMLSGMSSHLLQRASMQAPHSRRSNRFDAGVHNSSCRSGFGASSYGPSMYSPDGPWFSPNAFSYMGPNYSPTRPNYIYLSHSLTYTPTCPSNCPGFPGSSPTRRVNYSLSSPHYDSPTTPANYSPTSPGYSPTSPVYSPKSPAYSPSSPNYSPTSPGYSPKSPGYSPESPAYSPSSPGYSPTSPSYCPKGHGFPSPPDAADAPATAISEATAAQAPAPKWVGYQTSFMRQMVAKSQKLRQSAKQNDAQATADAGN</sequence>
<dbReference type="GO" id="GO:0005634">
    <property type="term" value="C:nucleus"/>
    <property type="evidence" value="ECO:0007669"/>
    <property type="project" value="UniProtKB-SubCell"/>
</dbReference>
<keyword evidence="4" id="KW-0677">Repeat</keyword>
<feature type="compositionally biased region" description="Low complexity" evidence="10">
    <location>
        <begin position="709"/>
        <end position="726"/>
    </location>
</feature>
<dbReference type="PROSITE" id="PS50089">
    <property type="entry name" value="ZF_RING_2"/>
    <property type="match status" value="1"/>
</dbReference>
<feature type="compositionally biased region" description="Polar residues" evidence="10">
    <location>
        <begin position="749"/>
        <end position="759"/>
    </location>
</feature>
<reference evidence="12" key="1">
    <citation type="submission" date="2022-04" db="EMBL/GenBank/DDBJ databases">
        <title>Carnegiea gigantea Genome sequencing and assembly v2.</title>
        <authorList>
            <person name="Copetti D."/>
            <person name="Sanderson M.J."/>
            <person name="Burquez A."/>
            <person name="Wojciechowski M.F."/>
        </authorList>
    </citation>
    <scope>NUCLEOTIDE SEQUENCE</scope>
    <source>
        <strain evidence="12">SGP5-SGP5p</strain>
        <tissue evidence="12">Aerial part</tissue>
    </source>
</reference>
<keyword evidence="2" id="KW-0597">Phosphoprotein</keyword>
<feature type="compositionally biased region" description="Low complexity" evidence="10">
    <location>
        <begin position="634"/>
        <end position="699"/>
    </location>
</feature>
<dbReference type="SUPFAM" id="SSF57850">
    <property type="entry name" value="RING/U-box"/>
    <property type="match status" value="1"/>
</dbReference>
<feature type="domain" description="RING-type" evidence="11">
    <location>
        <begin position="9"/>
        <end position="54"/>
    </location>
</feature>
<keyword evidence="13" id="KW-1185">Reference proteome</keyword>
<proteinExistence type="predicted"/>
<organism evidence="12 13">
    <name type="scientific">Carnegiea gigantea</name>
    <dbReference type="NCBI Taxonomy" id="171969"/>
    <lineage>
        <taxon>Eukaryota</taxon>
        <taxon>Viridiplantae</taxon>
        <taxon>Streptophyta</taxon>
        <taxon>Embryophyta</taxon>
        <taxon>Tracheophyta</taxon>
        <taxon>Spermatophyta</taxon>
        <taxon>Magnoliopsida</taxon>
        <taxon>eudicotyledons</taxon>
        <taxon>Gunneridae</taxon>
        <taxon>Pentapetalae</taxon>
        <taxon>Caryophyllales</taxon>
        <taxon>Cactineae</taxon>
        <taxon>Cactaceae</taxon>
        <taxon>Cactoideae</taxon>
        <taxon>Echinocereeae</taxon>
        <taxon>Carnegiea</taxon>
    </lineage>
</organism>
<keyword evidence="5" id="KW-0862">Zinc</keyword>
<dbReference type="InterPro" id="IPR051266">
    <property type="entry name" value="CLCR"/>
</dbReference>
<dbReference type="PANTHER" id="PTHR10579:SF146">
    <property type="entry name" value="RING-TYPE DOMAIN-CONTAINING PROTEIN"/>
    <property type="match status" value="1"/>
</dbReference>
<dbReference type="OrthoDB" id="687730at2759"/>
<dbReference type="Gene3D" id="3.30.40.10">
    <property type="entry name" value="Zinc/RING finger domain, C3HC4 (zinc finger)"/>
    <property type="match status" value="1"/>
</dbReference>
<keyword evidence="3" id="KW-0479">Metal-binding</keyword>
<dbReference type="InterPro" id="IPR000684">
    <property type="entry name" value="RNA_pol_II_repeat_euk"/>
</dbReference>
<feature type="compositionally biased region" description="Polar residues" evidence="10">
    <location>
        <begin position="615"/>
        <end position="633"/>
    </location>
</feature>
<feature type="region of interest" description="Disordered" evidence="10">
    <location>
        <begin position="745"/>
        <end position="766"/>
    </location>
</feature>
<feature type="region of interest" description="Disordered" evidence="10">
    <location>
        <begin position="247"/>
        <end position="266"/>
    </location>
</feature>
<dbReference type="InterPro" id="IPR036465">
    <property type="entry name" value="vWFA_dom_sf"/>
</dbReference>
<evidence type="ECO:0000256" key="3">
    <source>
        <dbReference type="ARBA" id="ARBA00022723"/>
    </source>
</evidence>
<keyword evidence="6" id="KW-0238">DNA-binding</keyword>
<dbReference type="GO" id="GO:0008270">
    <property type="term" value="F:zinc ion binding"/>
    <property type="evidence" value="ECO:0007669"/>
    <property type="project" value="UniProtKB-KW"/>
</dbReference>
<dbReference type="EMBL" id="JAKOGI010000343">
    <property type="protein sequence ID" value="KAJ8436446.1"/>
    <property type="molecule type" value="Genomic_DNA"/>
</dbReference>
<dbReference type="Pfam" id="PF14624">
    <property type="entry name" value="Vwaint"/>
    <property type="match status" value="1"/>
</dbReference>
<evidence type="ECO:0000256" key="10">
    <source>
        <dbReference type="SAM" id="MobiDB-lite"/>
    </source>
</evidence>
<evidence type="ECO:0000256" key="7">
    <source>
        <dbReference type="ARBA" id="ARBA00023163"/>
    </source>
</evidence>
<keyword evidence="9" id="KW-0863">Zinc-finger</keyword>
<evidence type="ECO:0000256" key="5">
    <source>
        <dbReference type="ARBA" id="ARBA00022833"/>
    </source>
</evidence>
<dbReference type="Proteomes" id="UP001153076">
    <property type="component" value="Unassembled WGS sequence"/>
</dbReference>
<evidence type="ECO:0000256" key="4">
    <source>
        <dbReference type="ARBA" id="ARBA00022737"/>
    </source>
</evidence>
<dbReference type="InterPro" id="IPR001841">
    <property type="entry name" value="Znf_RING"/>
</dbReference>
<dbReference type="SUPFAM" id="SSF53300">
    <property type="entry name" value="vWA-like"/>
    <property type="match status" value="1"/>
</dbReference>
<protein>
    <recommendedName>
        <fullName evidence="11">RING-type domain-containing protein</fullName>
    </recommendedName>
</protein>
<dbReference type="Pfam" id="PF17123">
    <property type="entry name" value="zf-RING_11"/>
    <property type="match status" value="1"/>
</dbReference>
<evidence type="ECO:0000256" key="8">
    <source>
        <dbReference type="ARBA" id="ARBA00023242"/>
    </source>
</evidence>
<dbReference type="InterPro" id="IPR013083">
    <property type="entry name" value="Znf_RING/FYVE/PHD"/>
</dbReference>
<dbReference type="GO" id="GO:0006366">
    <property type="term" value="P:transcription by RNA polymerase II"/>
    <property type="evidence" value="ECO:0007669"/>
    <property type="project" value="InterPro"/>
</dbReference>
<dbReference type="InterPro" id="IPR032838">
    <property type="entry name" value="Vwaint_dom"/>
</dbReference>
<dbReference type="GO" id="GO:0003677">
    <property type="term" value="F:DNA binding"/>
    <property type="evidence" value="ECO:0007669"/>
    <property type="project" value="UniProtKB-KW"/>
</dbReference>
<comment type="caution">
    <text evidence="12">The sequence shown here is derived from an EMBL/GenBank/DDBJ whole genome shotgun (WGS) entry which is preliminary data.</text>
</comment>
<dbReference type="SMART" id="SM00327">
    <property type="entry name" value="VWA"/>
    <property type="match status" value="1"/>
</dbReference>
<keyword evidence="8" id="KW-0539">Nucleus</keyword>
<dbReference type="SMART" id="SM00184">
    <property type="entry name" value="RING"/>
    <property type="match status" value="1"/>
</dbReference>
<feature type="region of interest" description="Disordered" evidence="10">
    <location>
        <begin position="615"/>
        <end position="726"/>
    </location>
</feature>
<comment type="subcellular location">
    <subcellularLocation>
        <location evidence="1">Nucleus</location>
    </subcellularLocation>
</comment>
<dbReference type="Pfam" id="PF13768">
    <property type="entry name" value="VWA_3"/>
    <property type="match status" value="2"/>
</dbReference>
<keyword evidence="7" id="KW-0804">Transcription</keyword>
<evidence type="ECO:0000256" key="1">
    <source>
        <dbReference type="ARBA" id="ARBA00004123"/>
    </source>
</evidence>